<evidence type="ECO:0000256" key="3">
    <source>
        <dbReference type="ARBA" id="ARBA00012438"/>
    </source>
</evidence>
<dbReference type="SMART" id="SM00388">
    <property type="entry name" value="HisKA"/>
    <property type="match status" value="1"/>
</dbReference>
<evidence type="ECO:0000256" key="17">
    <source>
        <dbReference type="PROSITE-ProRule" id="PRU00169"/>
    </source>
</evidence>
<dbReference type="InterPro" id="IPR000014">
    <property type="entry name" value="PAS"/>
</dbReference>
<dbReference type="SMART" id="SM00091">
    <property type="entry name" value="PAS"/>
    <property type="match status" value="1"/>
</dbReference>
<dbReference type="SUPFAM" id="SSF53850">
    <property type="entry name" value="Periplasmic binding protein-like II"/>
    <property type="match status" value="1"/>
</dbReference>
<dbReference type="Pfam" id="PF13426">
    <property type="entry name" value="PAS_9"/>
    <property type="match status" value="1"/>
</dbReference>
<keyword evidence="24" id="KW-1185">Reference proteome</keyword>
<feature type="modified residue" description="Phosphohistidine" evidence="16">
    <location>
        <position position="1421"/>
    </location>
</feature>
<feature type="domain" description="Histidine kinase" evidence="20">
    <location>
        <begin position="846"/>
        <end position="1067"/>
    </location>
</feature>
<keyword evidence="11 18" id="KW-1133">Transmembrane helix</keyword>
<evidence type="ECO:0000256" key="7">
    <source>
        <dbReference type="ARBA" id="ARBA00022692"/>
    </source>
</evidence>
<evidence type="ECO:0000259" key="20">
    <source>
        <dbReference type="PROSITE" id="PS50109"/>
    </source>
</evidence>
<accession>A0A418YEB8</accession>
<feature type="modified residue" description="4-aspartylphosphate" evidence="17">
    <location>
        <position position="1278"/>
    </location>
</feature>
<dbReference type="CDD" id="cd17546">
    <property type="entry name" value="REC_hyHK_CKI1_RcsC-like"/>
    <property type="match status" value="1"/>
</dbReference>
<keyword evidence="9" id="KW-0418">Kinase</keyword>
<evidence type="ECO:0000256" key="6">
    <source>
        <dbReference type="ARBA" id="ARBA00022679"/>
    </source>
</evidence>
<dbReference type="InterPro" id="IPR004358">
    <property type="entry name" value="Sig_transdc_His_kin-like_C"/>
</dbReference>
<sequence length="1561" mass="171745">MLRVWGCLLGIFLSGYSLVLAAEVTPDPSSELPINSQVARWVKKNPVVRYSPSINIPPQDFINEQGLHSGYAKDLLIALDLVLPTRFEPSRSRGWQQQLESLRKQELDLVVGCGLPPGLEDEFEYTQAIGQQTPGLVIRVADIHLANTANWHPPTKIGSIGNSLAKSQVTQYAPSTKLLPVENYEQGVRQVINGSLDVFVGYKAFINYQINKGGLTKVKFVPLEHWHKPSSYICVRKGAKQLVALLNTGLGNLGEEKLEALRLKWLSEAQTSAITQSKFDSLRQQEQRQSHFVSYVITAVSLLIVLCIVWFLKLSSSEQIGEFFGSKSRRSGFVVVITTICFSFVVTIWLALSTLKASSYDSAFAQLSLAKSSAIRLLNEWVTEQNALISVVLTPEFSLLTDVLARLSDLQQQPDARRQLLLKTPVQQRVFSYVQERVNLSEHTGFQIIGPDNINIAANDDTLIGQPSLIAHYAPERLALAWQGNLTLVPALPATLSPTKNNALPVMFVLHPITDNTGRAIAIFALKTNPAIDFSNLFWTSNIGYSGEVYAINQTGQLISRSRFESQMSERGELGNSLTSILTIKVTPEWLRDILSRRGNNKELHFNDHLDYRGVAVISTVTWLDDYDIGVVAEIDKSEILSVYNTVENIMIGLAVIALFVIIAVSGFMLFVGLRSYQISKRSREELEQLVTARTLALEENQQRLELSEKNNRIVLAKAPTALITEGADGKITNANDAACHLLRKTEAQLQGSQFSDLFSAEQKAAVIAAMHDYLLNPSATALLPETELFITTDQPQRVYIQASLTPIRLSQEIFNIIALRDITSDILASHALKDASQAKTDFLANMSHEIRTPMNAIIGMSTLALDLDLSTTARNYITKVNRAAASLLGIINDILDFSKVEAGKLTLESTPFNLDDTLDNLANILSYSINKKRLELIFDLDPHIPRHLIGDSLRLHQVLLNLLSNAVKFTEQGEIKVKVTSQAPQKDCIMLQFEVFDHGIGMTDEQQQGLFQSFSQADSSTTRKYGGTGLGLTISKKLIELMGGSIQVTSQLGQGSCFQFDCQLKVEWIDGSAQQEFSGKRVLLLDDNASAQAALGTLLDYCGMQWTGVADLDAALIAIEHASHPFDAVLLDWTTPQGFIYDSYLALNKVVGSQACFLMMVPHSDPSWDHHEALAYGVQYHLEKPLVATQTVTMMRQALLGYQSETIGSKQAPAVSSQAMANVFSQCHLLLVEDNELNQELAKDIIEKTGATLDIANNGKEGIDKALSGHYDAILMDVQMPVMDGYQATQAIRTAGLTLPIIAMTANVMTGDKEKVLSQGMDDYVAKPISISKLYQTLIKWLTANEDRPAPTLENEASSPAQGDQGISLDTELGLANCNQDTALYEKISQRFVQGNLGFEANLSKHIQQRQWSTATRLAHTLKGNAGSIGAPKLAALAGQLEAELGQNSVERSLAKSVVAELTQVLQQLTTFLGDPVEASPLSMPDASMTHLCEAEFEQLETMISQFDFNAQVEVERLYEKAGSGPLKDKLEQLNSELQNYDYGAAAQILQQLKAAQGGE</sequence>
<dbReference type="GO" id="GO:0000155">
    <property type="term" value="F:phosphorelay sensor kinase activity"/>
    <property type="evidence" value="ECO:0007669"/>
    <property type="project" value="InterPro"/>
</dbReference>
<feature type="modified residue" description="4-aspartylphosphate" evidence="17">
    <location>
        <position position="1133"/>
    </location>
</feature>
<evidence type="ECO:0000256" key="11">
    <source>
        <dbReference type="ARBA" id="ARBA00022989"/>
    </source>
</evidence>
<dbReference type="CDD" id="cd00082">
    <property type="entry name" value="HisKA"/>
    <property type="match status" value="1"/>
</dbReference>
<dbReference type="InterPro" id="IPR036097">
    <property type="entry name" value="HisK_dim/P_sf"/>
</dbReference>
<dbReference type="SMART" id="SM00448">
    <property type="entry name" value="REC"/>
    <property type="match status" value="2"/>
</dbReference>
<evidence type="ECO:0000259" key="21">
    <source>
        <dbReference type="PROSITE" id="PS50110"/>
    </source>
</evidence>
<dbReference type="SMART" id="SM00062">
    <property type="entry name" value="PBPb"/>
    <property type="match status" value="1"/>
</dbReference>
<dbReference type="InterPro" id="IPR005467">
    <property type="entry name" value="His_kinase_dom"/>
</dbReference>
<evidence type="ECO:0000256" key="4">
    <source>
        <dbReference type="ARBA" id="ARBA00022475"/>
    </source>
</evidence>
<comment type="subunit">
    <text evidence="14">At low DSF concentrations, interacts with RpfF.</text>
</comment>
<dbReference type="SMART" id="SM00387">
    <property type="entry name" value="HATPase_c"/>
    <property type="match status" value="1"/>
</dbReference>
<evidence type="ECO:0000256" key="2">
    <source>
        <dbReference type="ARBA" id="ARBA00004651"/>
    </source>
</evidence>
<dbReference type="Gene3D" id="3.40.190.10">
    <property type="entry name" value="Periplasmic binding protein-like II"/>
    <property type="match status" value="2"/>
</dbReference>
<keyword evidence="5 17" id="KW-0597">Phosphoprotein</keyword>
<dbReference type="CDD" id="cd00088">
    <property type="entry name" value="HPT"/>
    <property type="match status" value="1"/>
</dbReference>
<organism evidence="23 24">
    <name type="scientific">Motilimonas pumila</name>
    <dbReference type="NCBI Taxonomy" id="2303987"/>
    <lineage>
        <taxon>Bacteria</taxon>
        <taxon>Pseudomonadati</taxon>
        <taxon>Pseudomonadota</taxon>
        <taxon>Gammaproteobacteria</taxon>
        <taxon>Alteromonadales</taxon>
        <taxon>Alteromonadales genera incertae sedis</taxon>
        <taxon>Motilimonas</taxon>
    </lineage>
</organism>
<dbReference type="Gene3D" id="1.20.120.160">
    <property type="entry name" value="HPT domain"/>
    <property type="match status" value="1"/>
</dbReference>
<keyword evidence="19" id="KW-0732">Signal</keyword>
<keyword evidence="10" id="KW-0067">ATP-binding</keyword>
<keyword evidence="13 18" id="KW-0472">Membrane</keyword>
<dbReference type="SMART" id="SM00073">
    <property type="entry name" value="HPT"/>
    <property type="match status" value="1"/>
</dbReference>
<dbReference type="SUPFAM" id="SSF55785">
    <property type="entry name" value="PYP-like sensor domain (PAS domain)"/>
    <property type="match status" value="1"/>
</dbReference>
<dbReference type="EC" id="2.7.13.3" evidence="3"/>
<dbReference type="PANTHER" id="PTHR45339">
    <property type="entry name" value="HYBRID SIGNAL TRANSDUCTION HISTIDINE KINASE J"/>
    <property type="match status" value="1"/>
</dbReference>
<dbReference type="PROSITE" id="PS50894">
    <property type="entry name" value="HPT"/>
    <property type="match status" value="1"/>
</dbReference>
<keyword evidence="4" id="KW-1003">Cell membrane</keyword>
<dbReference type="InterPro" id="IPR036890">
    <property type="entry name" value="HATPase_C_sf"/>
</dbReference>
<dbReference type="InterPro" id="IPR001638">
    <property type="entry name" value="Solute-binding_3/MltF_N"/>
</dbReference>
<reference evidence="23 24" key="1">
    <citation type="submission" date="2018-09" db="EMBL/GenBank/DDBJ databases">
        <authorList>
            <person name="Wang F."/>
        </authorList>
    </citation>
    <scope>NUCLEOTIDE SEQUENCE [LARGE SCALE GENOMIC DNA]</scope>
    <source>
        <strain evidence="23 24">PLHSC7-2</strain>
    </source>
</reference>
<evidence type="ECO:0000313" key="23">
    <source>
        <dbReference type="EMBL" id="RJG47459.1"/>
    </source>
</evidence>
<evidence type="ECO:0000256" key="9">
    <source>
        <dbReference type="ARBA" id="ARBA00022777"/>
    </source>
</evidence>
<feature type="signal peptide" evidence="19">
    <location>
        <begin position="1"/>
        <end position="21"/>
    </location>
</feature>
<dbReference type="InterPro" id="IPR036641">
    <property type="entry name" value="HPT_dom_sf"/>
</dbReference>
<feature type="domain" description="Response regulatory" evidence="21">
    <location>
        <begin position="1229"/>
        <end position="1343"/>
    </location>
</feature>
<feature type="transmembrane region" description="Helical" evidence="18">
    <location>
        <begin position="650"/>
        <end position="674"/>
    </location>
</feature>
<dbReference type="Gene3D" id="3.30.450.20">
    <property type="entry name" value="PAS domain"/>
    <property type="match status" value="1"/>
</dbReference>
<dbReference type="Gene3D" id="1.10.287.130">
    <property type="match status" value="1"/>
</dbReference>
<dbReference type="GO" id="GO:0005524">
    <property type="term" value="F:ATP binding"/>
    <property type="evidence" value="ECO:0007669"/>
    <property type="project" value="UniProtKB-KW"/>
</dbReference>
<evidence type="ECO:0000256" key="8">
    <source>
        <dbReference type="ARBA" id="ARBA00022741"/>
    </source>
</evidence>
<dbReference type="FunFam" id="1.10.287.130:FF:000002">
    <property type="entry name" value="Two-component osmosensing histidine kinase"/>
    <property type="match status" value="1"/>
</dbReference>
<dbReference type="Pfam" id="PF02518">
    <property type="entry name" value="HATPase_c"/>
    <property type="match status" value="1"/>
</dbReference>
<dbReference type="PROSITE" id="PS50109">
    <property type="entry name" value="HIS_KIN"/>
    <property type="match status" value="1"/>
</dbReference>
<dbReference type="PROSITE" id="PS50110">
    <property type="entry name" value="RESPONSE_REGULATORY"/>
    <property type="match status" value="2"/>
</dbReference>
<feature type="domain" description="Response regulatory" evidence="21">
    <location>
        <begin position="1082"/>
        <end position="1200"/>
    </location>
</feature>
<reference evidence="23 24" key="2">
    <citation type="submission" date="2019-01" db="EMBL/GenBank/DDBJ databases">
        <title>Motilimonas pumilus sp. nov., isolated from the gut of sea cucumber (Apostichopus japonicus).</title>
        <authorList>
            <person name="Wang F.-Q."/>
            <person name="Ren L.-H."/>
            <person name="Lin Y.-W."/>
            <person name="Sun G.-H."/>
            <person name="Du Z.-J."/>
            <person name="Zhao J.-X."/>
            <person name="Liu X.-J."/>
            <person name="Liu L.-J."/>
        </authorList>
    </citation>
    <scope>NUCLEOTIDE SEQUENCE [LARGE SCALE GENOMIC DNA]</scope>
    <source>
        <strain evidence="23 24">PLHSC7-2</strain>
    </source>
</reference>
<keyword evidence="6" id="KW-0808">Transferase</keyword>
<keyword evidence="8" id="KW-0547">Nucleotide-binding</keyword>
<dbReference type="Gene3D" id="3.30.565.10">
    <property type="entry name" value="Histidine kinase-like ATPase, C-terminal domain"/>
    <property type="match status" value="1"/>
</dbReference>
<dbReference type="PRINTS" id="PR00344">
    <property type="entry name" value="BCTRLSENSOR"/>
</dbReference>
<evidence type="ECO:0000256" key="18">
    <source>
        <dbReference type="SAM" id="Phobius"/>
    </source>
</evidence>
<dbReference type="OrthoDB" id="9810730at2"/>
<dbReference type="InterPro" id="IPR003594">
    <property type="entry name" value="HATPase_dom"/>
</dbReference>
<proteinExistence type="predicted"/>
<feature type="domain" description="HPt" evidence="22">
    <location>
        <begin position="1382"/>
        <end position="1481"/>
    </location>
</feature>
<dbReference type="InterPro" id="IPR003661">
    <property type="entry name" value="HisK_dim/P_dom"/>
</dbReference>
<dbReference type="InterPro" id="IPR008207">
    <property type="entry name" value="Sig_transdc_His_kin_Hpt_dom"/>
</dbReference>
<dbReference type="Pfam" id="PF00512">
    <property type="entry name" value="HisKA"/>
    <property type="match status" value="1"/>
</dbReference>
<gene>
    <name evidence="23" type="ORF">D1Z90_11140</name>
</gene>
<evidence type="ECO:0000256" key="13">
    <source>
        <dbReference type="ARBA" id="ARBA00023136"/>
    </source>
</evidence>
<keyword evidence="7 18" id="KW-0812">Transmembrane</keyword>
<evidence type="ECO:0000256" key="15">
    <source>
        <dbReference type="ARBA" id="ARBA00068150"/>
    </source>
</evidence>
<dbReference type="PANTHER" id="PTHR45339:SF1">
    <property type="entry name" value="HYBRID SIGNAL TRANSDUCTION HISTIDINE KINASE J"/>
    <property type="match status" value="1"/>
</dbReference>
<evidence type="ECO:0000256" key="5">
    <source>
        <dbReference type="ARBA" id="ARBA00022553"/>
    </source>
</evidence>
<evidence type="ECO:0000256" key="10">
    <source>
        <dbReference type="ARBA" id="ARBA00022840"/>
    </source>
</evidence>
<dbReference type="InterPro" id="IPR035965">
    <property type="entry name" value="PAS-like_dom_sf"/>
</dbReference>
<dbReference type="RefSeq" id="WP_119910839.1">
    <property type="nucleotide sequence ID" value="NZ_QZCH01000013.1"/>
</dbReference>
<feature type="transmembrane region" description="Helical" evidence="18">
    <location>
        <begin position="333"/>
        <end position="352"/>
    </location>
</feature>
<dbReference type="SUPFAM" id="SSF47226">
    <property type="entry name" value="Histidine-containing phosphotransfer domain, HPT domain"/>
    <property type="match status" value="1"/>
</dbReference>
<feature type="chain" id="PRO_5019560813" description="Sensory/regulatory protein RpfC" evidence="19">
    <location>
        <begin position="22"/>
        <end position="1561"/>
    </location>
</feature>
<dbReference type="Proteomes" id="UP000283255">
    <property type="component" value="Unassembled WGS sequence"/>
</dbReference>
<dbReference type="SUPFAM" id="SSF52172">
    <property type="entry name" value="CheY-like"/>
    <property type="match status" value="2"/>
</dbReference>
<evidence type="ECO:0000256" key="19">
    <source>
        <dbReference type="SAM" id="SignalP"/>
    </source>
</evidence>
<evidence type="ECO:0000313" key="24">
    <source>
        <dbReference type="Proteomes" id="UP000283255"/>
    </source>
</evidence>
<evidence type="ECO:0000256" key="12">
    <source>
        <dbReference type="ARBA" id="ARBA00023012"/>
    </source>
</evidence>
<dbReference type="Pfam" id="PF00497">
    <property type="entry name" value="SBP_bac_3"/>
    <property type="match status" value="1"/>
</dbReference>
<name>A0A418YEB8_9GAMM</name>
<dbReference type="CDD" id="cd00130">
    <property type="entry name" value="PAS"/>
    <property type="match status" value="1"/>
</dbReference>
<evidence type="ECO:0000256" key="16">
    <source>
        <dbReference type="PROSITE-ProRule" id="PRU00110"/>
    </source>
</evidence>
<dbReference type="FunFam" id="3.30.565.10:FF:000010">
    <property type="entry name" value="Sensor histidine kinase RcsC"/>
    <property type="match status" value="1"/>
</dbReference>
<evidence type="ECO:0000256" key="1">
    <source>
        <dbReference type="ARBA" id="ARBA00000085"/>
    </source>
</evidence>
<comment type="catalytic activity">
    <reaction evidence="1">
        <text>ATP + protein L-histidine = ADP + protein N-phospho-L-histidine.</text>
        <dbReference type="EC" id="2.7.13.3"/>
    </reaction>
</comment>
<evidence type="ECO:0000256" key="14">
    <source>
        <dbReference type="ARBA" id="ARBA00064003"/>
    </source>
</evidence>
<comment type="caution">
    <text evidence="23">The sequence shown here is derived from an EMBL/GenBank/DDBJ whole genome shotgun (WGS) entry which is preliminary data.</text>
</comment>
<evidence type="ECO:0000259" key="22">
    <source>
        <dbReference type="PROSITE" id="PS50894"/>
    </source>
</evidence>
<comment type="subcellular location">
    <subcellularLocation>
        <location evidence="2">Cell membrane</location>
        <topology evidence="2">Multi-pass membrane protein</topology>
    </subcellularLocation>
</comment>
<dbReference type="GO" id="GO:0005886">
    <property type="term" value="C:plasma membrane"/>
    <property type="evidence" value="ECO:0007669"/>
    <property type="project" value="UniProtKB-SubCell"/>
</dbReference>
<dbReference type="InterPro" id="IPR001789">
    <property type="entry name" value="Sig_transdc_resp-reg_receiver"/>
</dbReference>
<dbReference type="InterPro" id="IPR011006">
    <property type="entry name" value="CheY-like_superfamily"/>
</dbReference>
<dbReference type="SUPFAM" id="SSF55874">
    <property type="entry name" value="ATPase domain of HSP90 chaperone/DNA topoisomerase II/histidine kinase"/>
    <property type="match status" value="1"/>
</dbReference>
<dbReference type="SUPFAM" id="SSF47384">
    <property type="entry name" value="Homodimeric domain of signal transducing histidine kinase"/>
    <property type="match status" value="1"/>
</dbReference>
<dbReference type="EMBL" id="QZCH01000013">
    <property type="protein sequence ID" value="RJG47459.1"/>
    <property type="molecule type" value="Genomic_DNA"/>
</dbReference>
<dbReference type="Pfam" id="PF01627">
    <property type="entry name" value="Hpt"/>
    <property type="match status" value="1"/>
</dbReference>
<dbReference type="Pfam" id="PF00072">
    <property type="entry name" value="Response_reg"/>
    <property type="match status" value="1"/>
</dbReference>
<feature type="transmembrane region" description="Helical" evidence="18">
    <location>
        <begin position="292"/>
        <end position="312"/>
    </location>
</feature>
<keyword evidence="12" id="KW-0902">Two-component regulatory system</keyword>
<protein>
    <recommendedName>
        <fullName evidence="15">Sensory/regulatory protein RpfC</fullName>
        <ecNumber evidence="3">2.7.13.3</ecNumber>
    </recommendedName>
</protein>
<dbReference type="Gene3D" id="3.40.50.2300">
    <property type="match status" value="2"/>
</dbReference>
<dbReference type="CDD" id="cd16922">
    <property type="entry name" value="HATPase_EvgS-ArcB-TorS-like"/>
    <property type="match status" value="1"/>
</dbReference>